<proteinExistence type="predicted"/>
<dbReference type="InterPro" id="IPR022742">
    <property type="entry name" value="Hydrolase_4"/>
</dbReference>
<dbReference type="RefSeq" id="WP_341273180.1">
    <property type="nucleotide sequence ID" value="NZ_CAAAHP010000003.1"/>
</dbReference>
<dbReference type="Gene3D" id="3.40.50.1820">
    <property type="entry name" value="alpha/beta hydrolase"/>
    <property type="match status" value="1"/>
</dbReference>
<name>A0A378JH01_9GAMM</name>
<evidence type="ECO:0000313" key="3">
    <source>
        <dbReference type="EMBL" id="STX50091.1"/>
    </source>
</evidence>
<dbReference type="PANTHER" id="PTHR12277">
    <property type="entry name" value="ALPHA/BETA HYDROLASE DOMAIN-CONTAINING PROTEIN"/>
    <property type="match status" value="1"/>
</dbReference>
<dbReference type="Proteomes" id="UP000254794">
    <property type="component" value="Unassembled WGS sequence"/>
</dbReference>
<protein>
    <submittedName>
        <fullName evidence="3">Bem46 protein</fullName>
    </submittedName>
</protein>
<dbReference type="AlphaFoldDB" id="A0A378JH01"/>
<evidence type="ECO:0000259" key="2">
    <source>
        <dbReference type="Pfam" id="PF12146"/>
    </source>
</evidence>
<organism evidence="3 4">
    <name type="scientific">Legionella busanensis</name>
    <dbReference type="NCBI Taxonomy" id="190655"/>
    <lineage>
        <taxon>Bacteria</taxon>
        <taxon>Pseudomonadati</taxon>
        <taxon>Pseudomonadota</taxon>
        <taxon>Gammaproteobacteria</taxon>
        <taxon>Legionellales</taxon>
        <taxon>Legionellaceae</taxon>
        <taxon>Legionella</taxon>
    </lineage>
</organism>
<feature type="domain" description="Serine aminopeptidase S33" evidence="2">
    <location>
        <begin position="95"/>
        <end position="199"/>
    </location>
</feature>
<keyword evidence="1" id="KW-1133">Transmembrane helix</keyword>
<reference evidence="3 4" key="1">
    <citation type="submission" date="2018-06" db="EMBL/GenBank/DDBJ databases">
        <authorList>
            <consortium name="Pathogen Informatics"/>
            <person name="Doyle S."/>
        </authorList>
    </citation>
    <scope>NUCLEOTIDE SEQUENCE [LARGE SCALE GENOMIC DNA]</scope>
    <source>
        <strain evidence="3 4">NCTC13316</strain>
    </source>
</reference>
<dbReference type="EMBL" id="UGOD01000001">
    <property type="protein sequence ID" value="STX50091.1"/>
    <property type="molecule type" value="Genomic_DNA"/>
</dbReference>
<evidence type="ECO:0000313" key="4">
    <source>
        <dbReference type="Proteomes" id="UP000254794"/>
    </source>
</evidence>
<dbReference type="InterPro" id="IPR029058">
    <property type="entry name" value="AB_hydrolase_fold"/>
</dbReference>
<dbReference type="Pfam" id="PF12146">
    <property type="entry name" value="Hydrolase_4"/>
    <property type="match status" value="1"/>
</dbReference>
<keyword evidence="4" id="KW-1185">Reference proteome</keyword>
<feature type="transmembrane region" description="Helical" evidence="1">
    <location>
        <begin position="28"/>
        <end position="46"/>
    </location>
</feature>
<dbReference type="SUPFAM" id="SSF53474">
    <property type="entry name" value="alpha/beta-Hydrolases"/>
    <property type="match status" value="1"/>
</dbReference>
<accession>A0A378JH01</accession>
<dbReference type="PANTHER" id="PTHR12277:SF81">
    <property type="entry name" value="PROTEIN ABHD13"/>
    <property type="match status" value="1"/>
</dbReference>
<keyword evidence="1" id="KW-0812">Transmembrane</keyword>
<evidence type="ECO:0000256" key="1">
    <source>
        <dbReference type="SAM" id="Phobius"/>
    </source>
</evidence>
<keyword evidence="1" id="KW-0472">Membrane</keyword>
<sequence>MQINNLSLKINNGWQLTPLVEETMLKQTLIFLITFIIVALVSMYLLQRQFIYFPARLMPIRQFFAANDMAEIYLKTEDRLKLLSWYKPAEPGMPTIIYYHGNAGHIGYRMPFIRYFLNEGYGVLLVEYRGYGGNEGKINERGLYLDGQAAIKFLLEQGILLSKIILYGESLGTGVATKIGSQYKVCAVILQSPYTSLSALAKVHYPWLPIPVRDKFDSLKRIQEVTSPILILHGLQDNIVPYAQGLELYKKANEPKEFIDFEKRGHNDLWNMQFFGIINKFIHKHCLFRAS</sequence>
<gene>
    <name evidence="3" type="ORF">NCTC13316_00156</name>
</gene>